<evidence type="ECO:0000313" key="2">
    <source>
        <dbReference type="EMBL" id="KAG2243580.1"/>
    </source>
</evidence>
<evidence type="ECO:0000256" key="1">
    <source>
        <dbReference type="SAM" id="MobiDB-lite"/>
    </source>
</evidence>
<reference evidence="2 3" key="1">
    <citation type="submission" date="2020-02" db="EMBL/GenBank/DDBJ databases">
        <authorList>
            <person name="Ma Q."/>
            <person name="Huang Y."/>
            <person name="Song X."/>
            <person name="Pei D."/>
        </authorList>
    </citation>
    <scope>NUCLEOTIDE SEQUENCE [LARGE SCALE GENOMIC DNA]</scope>
    <source>
        <strain evidence="2">Sxm20200214</strain>
        <tissue evidence="2">Leaf</tissue>
    </source>
</reference>
<dbReference type="AlphaFoldDB" id="A0A8X7P238"/>
<dbReference type="EMBL" id="JAAMPC010000177">
    <property type="protein sequence ID" value="KAG2243580.1"/>
    <property type="molecule type" value="Genomic_DNA"/>
</dbReference>
<keyword evidence="3" id="KW-1185">Reference proteome</keyword>
<organism evidence="2 3">
    <name type="scientific">Brassica carinata</name>
    <name type="common">Ethiopian mustard</name>
    <name type="synonym">Abyssinian cabbage</name>
    <dbReference type="NCBI Taxonomy" id="52824"/>
    <lineage>
        <taxon>Eukaryota</taxon>
        <taxon>Viridiplantae</taxon>
        <taxon>Streptophyta</taxon>
        <taxon>Embryophyta</taxon>
        <taxon>Tracheophyta</taxon>
        <taxon>Spermatophyta</taxon>
        <taxon>Magnoliopsida</taxon>
        <taxon>eudicotyledons</taxon>
        <taxon>Gunneridae</taxon>
        <taxon>Pentapetalae</taxon>
        <taxon>rosids</taxon>
        <taxon>malvids</taxon>
        <taxon>Brassicales</taxon>
        <taxon>Brassicaceae</taxon>
        <taxon>Brassiceae</taxon>
        <taxon>Brassica</taxon>
    </lineage>
</organism>
<dbReference type="Proteomes" id="UP000886595">
    <property type="component" value="Unassembled WGS sequence"/>
</dbReference>
<gene>
    <name evidence="2" type="ORF">Bca52824_094578</name>
</gene>
<feature type="region of interest" description="Disordered" evidence="1">
    <location>
        <begin position="57"/>
        <end position="85"/>
    </location>
</feature>
<accession>A0A8X7P238</accession>
<protein>
    <submittedName>
        <fullName evidence="2">Uncharacterized protein</fullName>
    </submittedName>
</protein>
<proteinExistence type="predicted"/>
<comment type="caution">
    <text evidence="2">The sequence shown here is derived from an EMBL/GenBank/DDBJ whole genome shotgun (WGS) entry which is preliminary data.</text>
</comment>
<evidence type="ECO:0000313" key="3">
    <source>
        <dbReference type="Proteomes" id="UP000886595"/>
    </source>
</evidence>
<name>A0A8X7P238_BRACI</name>
<feature type="compositionally biased region" description="Polar residues" evidence="1">
    <location>
        <begin position="72"/>
        <end position="84"/>
    </location>
</feature>
<sequence length="240" mass="27427">MTMKSTRESQLSTRKSPVAIYVNNLSPAPPELEIPFRLIHCKSPPLHTHYINVEDVSNDSPPYHKKGKPIVGSTSQKNQSNSHKNIQHLRTEAVISSPAILLTLLMHGKIRTKIFLTICFQWRAMRNPVNVIHIKLRNALRLLQVKPINLWGKDAATYLTLLQRLQAHSDIIHLVENETLSPPSTHAVQLRNTLYFANRAKEVTNNAQVNMGHIWRTGFECNELKFIVFVDVAEALEKWH</sequence>